<sequence length="351" mass="38555">MQLLVRSRPTEYVWKIPIRRSSRPPQILESIQIQQAAKHSTTIATMTTKIRITESTNRGKLTAIEDPESILHERITFIQNTVETADATGVVVNLSGNVDSTVTAKLAVEALGNESVDGLIFSANTSCKEDIADAQAVASELNIDVQTIDIQPVLTSFVQTTATDEMRFTPSDPLLSPRSRTVVVNPIETKSNHHKAMENVAARIQMMFAYFEANTSSRLVLGNSTRTELLTGHFTKFGNGGVDLFPLGDLYKTEVLDLARSLDVPQKIVEKEPTVEIWKDQTDASEHGASYETIDAILQQLVDDQQSVEQAADTLSVDSELVAACAELYTTTAHKRTFPPTPAEHSSEKKS</sequence>
<dbReference type="PANTHER" id="PTHR23090">
    <property type="entry name" value="NH 3 /GLUTAMINE-DEPENDENT NAD + SYNTHETASE"/>
    <property type="match status" value="1"/>
</dbReference>
<protein>
    <recommendedName>
        <fullName evidence="7">NH(3)-dependent NAD(+) synthetase</fullName>
        <ecNumber evidence="7">6.3.1.5</ecNumber>
    </recommendedName>
</protein>
<evidence type="ECO:0000259" key="8">
    <source>
        <dbReference type="Pfam" id="PF02540"/>
    </source>
</evidence>
<dbReference type="NCBIfam" id="TIGR00552">
    <property type="entry name" value="nadE"/>
    <property type="match status" value="1"/>
</dbReference>
<dbReference type="Pfam" id="PF02540">
    <property type="entry name" value="NAD_synthase"/>
    <property type="match status" value="1"/>
</dbReference>
<dbReference type="InterPro" id="IPR014729">
    <property type="entry name" value="Rossmann-like_a/b/a_fold"/>
</dbReference>
<dbReference type="GO" id="GO:0008795">
    <property type="term" value="F:NAD+ synthase activity"/>
    <property type="evidence" value="ECO:0007669"/>
    <property type="project" value="UniProtKB-EC"/>
</dbReference>
<evidence type="ECO:0000256" key="5">
    <source>
        <dbReference type="ARBA" id="ARBA00023027"/>
    </source>
</evidence>
<dbReference type="GO" id="GO:0005524">
    <property type="term" value="F:ATP binding"/>
    <property type="evidence" value="ECO:0007669"/>
    <property type="project" value="UniProtKB-KW"/>
</dbReference>
<dbReference type="Gene3D" id="3.40.50.620">
    <property type="entry name" value="HUPs"/>
    <property type="match status" value="1"/>
</dbReference>
<evidence type="ECO:0000313" key="10">
    <source>
        <dbReference type="Proteomes" id="UP001596417"/>
    </source>
</evidence>
<feature type="domain" description="NAD/GMP synthase" evidence="8">
    <location>
        <begin position="72"/>
        <end position="339"/>
    </location>
</feature>
<comment type="pathway">
    <text evidence="1">Cofactor biosynthesis; NAD(+) biosynthesis.</text>
</comment>
<dbReference type="RefSeq" id="WP_264554723.1">
    <property type="nucleotide sequence ID" value="NZ_CP109979.1"/>
</dbReference>
<evidence type="ECO:0000313" key="9">
    <source>
        <dbReference type="EMBL" id="MFC7189859.1"/>
    </source>
</evidence>
<proteinExistence type="inferred from homology"/>
<keyword evidence="10" id="KW-1185">Reference proteome</keyword>
<keyword evidence="4 6" id="KW-0067">ATP-binding</keyword>
<keyword evidence="2 6" id="KW-0436">Ligase</keyword>
<dbReference type="PANTHER" id="PTHR23090:SF9">
    <property type="entry name" value="GLUTAMINE-DEPENDENT NAD(+) SYNTHETASE"/>
    <property type="match status" value="1"/>
</dbReference>
<dbReference type="SUPFAM" id="SSF52402">
    <property type="entry name" value="Adenine nucleotide alpha hydrolases-like"/>
    <property type="match status" value="1"/>
</dbReference>
<dbReference type="GeneID" id="76199423"/>
<evidence type="ECO:0000256" key="1">
    <source>
        <dbReference type="ARBA" id="ARBA00004790"/>
    </source>
</evidence>
<evidence type="ECO:0000256" key="7">
    <source>
        <dbReference type="RuleBase" id="RU003812"/>
    </source>
</evidence>
<evidence type="ECO:0000256" key="3">
    <source>
        <dbReference type="ARBA" id="ARBA00022741"/>
    </source>
</evidence>
<dbReference type="EMBL" id="JBHTAX010000001">
    <property type="protein sequence ID" value="MFC7189859.1"/>
    <property type="molecule type" value="Genomic_DNA"/>
</dbReference>
<dbReference type="InterPro" id="IPR022310">
    <property type="entry name" value="NAD/GMP_synthase"/>
</dbReference>
<keyword evidence="3 6" id="KW-0547">Nucleotide-binding</keyword>
<keyword evidence="5 6" id="KW-0520">NAD</keyword>
<evidence type="ECO:0000256" key="4">
    <source>
        <dbReference type="ARBA" id="ARBA00022840"/>
    </source>
</evidence>
<dbReference type="InterPro" id="IPR003694">
    <property type="entry name" value="NAD_synthase"/>
</dbReference>
<dbReference type="EC" id="6.3.1.5" evidence="7"/>
<comment type="caution">
    <text evidence="9">The sequence shown here is derived from an EMBL/GenBank/DDBJ whole genome shotgun (WGS) entry which is preliminary data.</text>
</comment>
<comment type="catalytic activity">
    <reaction evidence="7">
        <text>deamido-NAD(+) + NH4(+) + ATP = AMP + diphosphate + NAD(+) + H(+)</text>
        <dbReference type="Rhea" id="RHEA:21188"/>
        <dbReference type="ChEBI" id="CHEBI:15378"/>
        <dbReference type="ChEBI" id="CHEBI:28938"/>
        <dbReference type="ChEBI" id="CHEBI:30616"/>
        <dbReference type="ChEBI" id="CHEBI:33019"/>
        <dbReference type="ChEBI" id="CHEBI:57540"/>
        <dbReference type="ChEBI" id="CHEBI:58437"/>
        <dbReference type="ChEBI" id="CHEBI:456215"/>
        <dbReference type="EC" id="6.3.1.5"/>
    </reaction>
</comment>
<organism evidence="9 10">
    <name type="scientific">Halocatena marina</name>
    <dbReference type="NCBI Taxonomy" id="2934937"/>
    <lineage>
        <taxon>Archaea</taxon>
        <taxon>Methanobacteriati</taxon>
        <taxon>Methanobacteriota</taxon>
        <taxon>Stenosarchaea group</taxon>
        <taxon>Halobacteria</taxon>
        <taxon>Halobacteriales</taxon>
        <taxon>Natronomonadaceae</taxon>
        <taxon>Halocatena</taxon>
    </lineage>
</organism>
<accession>A0ABD5YPC8</accession>
<reference evidence="9 10" key="1">
    <citation type="journal article" date="2019" name="Int. J. Syst. Evol. Microbiol.">
        <title>The Global Catalogue of Microorganisms (GCM) 10K type strain sequencing project: providing services to taxonomists for standard genome sequencing and annotation.</title>
        <authorList>
            <consortium name="The Broad Institute Genomics Platform"/>
            <consortium name="The Broad Institute Genome Sequencing Center for Infectious Disease"/>
            <person name="Wu L."/>
            <person name="Ma J."/>
        </authorList>
    </citation>
    <scope>NUCLEOTIDE SEQUENCE [LARGE SCALE GENOMIC DNA]</scope>
    <source>
        <strain evidence="9 10">RDMS1</strain>
    </source>
</reference>
<dbReference type="AlphaFoldDB" id="A0ABD5YPC8"/>
<dbReference type="GO" id="GO:0009435">
    <property type="term" value="P:NAD+ biosynthetic process"/>
    <property type="evidence" value="ECO:0007669"/>
    <property type="project" value="UniProtKB-ARBA"/>
</dbReference>
<dbReference type="CDD" id="cd00553">
    <property type="entry name" value="NAD_synthase"/>
    <property type="match status" value="1"/>
</dbReference>
<gene>
    <name evidence="9" type="primary">nadE</name>
    <name evidence="9" type="ORF">ACFQL7_08305</name>
</gene>
<name>A0ABD5YPC8_9EURY</name>
<dbReference type="Proteomes" id="UP001596417">
    <property type="component" value="Unassembled WGS sequence"/>
</dbReference>
<evidence type="ECO:0000256" key="6">
    <source>
        <dbReference type="RuleBase" id="RU003811"/>
    </source>
</evidence>
<comment type="similarity">
    <text evidence="6">Belongs to the NAD synthetase family.</text>
</comment>
<evidence type="ECO:0000256" key="2">
    <source>
        <dbReference type="ARBA" id="ARBA00022598"/>
    </source>
</evidence>